<gene>
    <name evidence="6" type="ORF">ETF27_06440</name>
</gene>
<dbReference type="GO" id="GO:0046872">
    <property type="term" value="F:metal ion binding"/>
    <property type="evidence" value="ECO:0007669"/>
    <property type="project" value="UniProtKB-KW"/>
</dbReference>
<dbReference type="PANTHER" id="PTHR46233:SF3">
    <property type="entry name" value="HYDROXYACYLGLUTATHIONE HYDROLASE GLOC"/>
    <property type="match status" value="1"/>
</dbReference>
<dbReference type="CDD" id="cd06262">
    <property type="entry name" value="metallo-hydrolase-like_MBL-fold"/>
    <property type="match status" value="1"/>
</dbReference>
<comment type="caution">
    <text evidence="6">The sequence shown here is derived from an EMBL/GenBank/DDBJ whole genome shotgun (WGS) entry which is preliminary data.</text>
</comment>
<dbReference type="SUPFAM" id="SSF56281">
    <property type="entry name" value="Metallo-hydrolase/oxidoreductase"/>
    <property type="match status" value="1"/>
</dbReference>
<dbReference type="RefSeq" id="WP_130829848.1">
    <property type="nucleotide sequence ID" value="NZ_SDIK01000047.1"/>
</dbReference>
<feature type="domain" description="Metallo-beta-lactamase" evidence="5">
    <location>
        <begin position="13"/>
        <end position="196"/>
    </location>
</feature>
<reference evidence="7" key="1">
    <citation type="submission" date="2019-05" db="EMBL/GenBank/DDBJ databases">
        <title>Prevotella brunnea sp. nov., isolated from a wound of a patient.</title>
        <authorList>
            <person name="Buhl M."/>
        </authorList>
    </citation>
    <scope>NUCLEOTIDE SEQUENCE [LARGE SCALE GENOMIC DNA]</scope>
    <source>
        <strain evidence="7">A2672</strain>
    </source>
</reference>
<dbReference type="Proteomes" id="UP000321612">
    <property type="component" value="Unassembled WGS sequence"/>
</dbReference>
<dbReference type="AlphaFoldDB" id="A0A5C8GML2"/>
<comment type="cofactor">
    <cofactor evidence="1">
        <name>Zn(2+)</name>
        <dbReference type="ChEBI" id="CHEBI:29105"/>
    </cofactor>
</comment>
<evidence type="ECO:0000256" key="1">
    <source>
        <dbReference type="ARBA" id="ARBA00001947"/>
    </source>
</evidence>
<sequence length="214" mass="24332">MIKVERFVCNMLQENCYLLWDDTRECVIIDCGAFYPEERKAIARFIADNRLQPMRIIGTHAHLDHQFGSGAMAAKYGLPVECSPWDAPLMEGLDKQAKQLFNMNLDFPLPEKIKYYEEGTTIRFGNHQLEIMETPGHTPGSVTLYCREEGIAFTGDTLFKGSVGRTDFPGGNRFRMINSLRELSQLPDETKICTGHGETTTIGYELAHNPFMDR</sequence>
<evidence type="ECO:0000256" key="2">
    <source>
        <dbReference type="ARBA" id="ARBA00022723"/>
    </source>
</evidence>
<dbReference type="InterPro" id="IPR051453">
    <property type="entry name" value="MBL_Glyoxalase_II"/>
</dbReference>
<dbReference type="PANTHER" id="PTHR46233">
    <property type="entry name" value="HYDROXYACYLGLUTATHIONE HYDROLASE GLOC"/>
    <property type="match status" value="1"/>
</dbReference>
<dbReference type="GO" id="GO:0016787">
    <property type="term" value="F:hydrolase activity"/>
    <property type="evidence" value="ECO:0007669"/>
    <property type="project" value="UniProtKB-KW"/>
</dbReference>
<evidence type="ECO:0000313" key="7">
    <source>
        <dbReference type="Proteomes" id="UP000321612"/>
    </source>
</evidence>
<keyword evidence="7" id="KW-1185">Reference proteome</keyword>
<accession>A0A5C8GML2</accession>
<protein>
    <submittedName>
        <fullName evidence="6">MBL fold metallo-hydrolase</fullName>
    </submittedName>
</protein>
<evidence type="ECO:0000256" key="3">
    <source>
        <dbReference type="ARBA" id="ARBA00022801"/>
    </source>
</evidence>
<evidence type="ECO:0000313" key="6">
    <source>
        <dbReference type="EMBL" id="TXJ62008.1"/>
    </source>
</evidence>
<dbReference type="Pfam" id="PF00753">
    <property type="entry name" value="Lactamase_B"/>
    <property type="match status" value="1"/>
</dbReference>
<dbReference type="InterPro" id="IPR001279">
    <property type="entry name" value="Metallo-B-lactamas"/>
</dbReference>
<dbReference type="SMART" id="SM00849">
    <property type="entry name" value="Lactamase_B"/>
    <property type="match status" value="1"/>
</dbReference>
<keyword evidence="2" id="KW-0479">Metal-binding</keyword>
<proteinExistence type="predicted"/>
<name>A0A5C8GML2_9BACT</name>
<dbReference type="Gene3D" id="3.60.15.10">
    <property type="entry name" value="Ribonuclease Z/Hydroxyacylglutathione hydrolase-like"/>
    <property type="match status" value="1"/>
</dbReference>
<keyword evidence="4" id="KW-0862">Zinc</keyword>
<dbReference type="OrthoDB" id="9802248at2"/>
<organism evidence="6 7">
    <name type="scientific">Prevotella brunnea</name>
    <dbReference type="NCBI Taxonomy" id="2508867"/>
    <lineage>
        <taxon>Bacteria</taxon>
        <taxon>Pseudomonadati</taxon>
        <taxon>Bacteroidota</taxon>
        <taxon>Bacteroidia</taxon>
        <taxon>Bacteroidales</taxon>
        <taxon>Prevotellaceae</taxon>
        <taxon>Prevotella</taxon>
    </lineage>
</organism>
<dbReference type="InterPro" id="IPR036866">
    <property type="entry name" value="RibonucZ/Hydroxyglut_hydro"/>
</dbReference>
<evidence type="ECO:0000256" key="4">
    <source>
        <dbReference type="ARBA" id="ARBA00022833"/>
    </source>
</evidence>
<keyword evidence="3 6" id="KW-0378">Hydrolase</keyword>
<evidence type="ECO:0000259" key="5">
    <source>
        <dbReference type="SMART" id="SM00849"/>
    </source>
</evidence>
<dbReference type="EMBL" id="SDIK01000047">
    <property type="protein sequence ID" value="TXJ62008.1"/>
    <property type="molecule type" value="Genomic_DNA"/>
</dbReference>